<accession>A0AAE1PBM2</accession>
<organism evidence="2 3">
    <name type="scientific">Petrolisthes manimaculis</name>
    <dbReference type="NCBI Taxonomy" id="1843537"/>
    <lineage>
        <taxon>Eukaryota</taxon>
        <taxon>Metazoa</taxon>
        <taxon>Ecdysozoa</taxon>
        <taxon>Arthropoda</taxon>
        <taxon>Crustacea</taxon>
        <taxon>Multicrustacea</taxon>
        <taxon>Malacostraca</taxon>
        <taxon>Eumalacostraca</taxon>
        <taxon>Eucarida</taxon>
        <taxon>Decapoda</taxon>
        <taxon>Pleocyemata</taxon>
        <taxon>Anomura</taxon>
        <taxon>Galatheoidea</taxon>
        <taxon>Porcellanidae</taxon>
        <taxon>Petrolisthes</taxon>
    </lineage>
</organism>
<comment type="caution">
    <text evidence="2">The sequence shown here is derived from an EMBL/GenBank/DDBJ whole genome shotgun (WGS) entry which is preliminary data.</text>
</comment>
<feature type="compositionally biased region" description="Basic residues" evidence="1">
    <location>
        <begin position="86"/>
        <end position="95"/>
    </location>
</feature>
<feature type="region of interest" description="Disordered" evidence="1">
    <location>
        <begin position="61"/>
        <end position="95"/>
    </location>
</feature>
<protein>
    <submittedName>
        <fullName evidence="2">Uncharacterized protein</fullName>
    </submittedName>
</protein>
<gene>
    <name evidence="2" type="ORF">Pmani_023624</name>
</gene>
<name>A0AAE1PBM2_9EUCA</name>
<feature type="region of interest" description="Disordered" evidence="1">
    <location>
        <begin position="13"/>
        <end position="43"/>
    </location>
</feature>
<feature type="compositionally biased region" description="Low complexity" evidence="1">
    <location>
        <begin position="24"/>
        <end position="42"/>
    </location>
</feature>
<feature type="compositionally biased region" description="Low complexity" evidence="1">
    <location>
        <begin position="75"/>
        <end position="85"/>
    </location>
</feature>
<feature type="compositionally biased region" description="Basic residues" evidence="1">
    <location>
        <begin position="13"/>
        <end position="23"/>
    </location>
</feature>
<dbReference type="EMBL" id="JAWZYT010002429">
    <property type="protein sequence ID" value="KAK4304421.1"/>
    <property type="molecule type" value="Genomic_DNA"/>
</dbReference>
<evidence type="ECO:0000256" key="1">
    <source>
        <dbReference type="SAM" id="MobiDB-lite"/>
    </source>
</evidence>
<sequence length="185" mass="20789">MRRSCHGLFARCPSRRPQQHRRVSPTSHQLSQSSQQLRHSPSILPQLPITTTTNFDFLPQFSLNSQSSSPPPPTSILSLNSLSTPNHHHHHHHQLRFSPSILSQLPIIITTTTNFDSLPQFSLNSQSSQQLRHSPSILPQLPITTTTTNLDSLPQLSQLSPSQHLRLSPNHHQHHHIDSLPSPPP</sequence>
<feature type="region of interest" description="Disordered" evidence="1">
    <location>
        <begin position="164"/>
        <end position="185"/>
    </location>
</feature>
<dbReference type="Proteomes" id="UP001292094">
    <property type="component" value="Unassembled WGS sequence"/>
</dbReference>
<dbReference type="AlphaFoldDB" id="A0AAE1PBM2"/>
<reference evidence="2" key="1">
    <citation type="submission" date="2023-11" db="EMBL/GenBank/DDBJ databases">
        <title>Genome assemblies of two species of porcelain crab, Petrolisthes cinctipes and Petrolisthes manimaculis (Anomura: Porcellanidae).</title>
        <authorList>
            <person name="Angst P."/>
        </authorList>
    </citation>
    <scope>NUCLEOTIDE SEQUENCE</scope>
    <source>
        <strain evidence="2">PB745_02</strain>
        <tissue evidence="2">Gill</tissue>
    </source>
</reference>
<keyword evidence="3" id="KW-1185">Reference proteome</keyword>
<evidence type="ECO:0000313" key="2">
    <source>
        <dbReference type="EMBL" id="KAK4304421.1"/>
    </source>
</evidence>
<proteinExistence type="predicted"/>
<evidence type="ECO:0000313" key="3">
    <source>
        <dbReference type="Proteomes" id="UP001292094"/>
    </source>
</evidence>